<keyword evidence="5 6" id="KW-0472">Membrane</keyword>
<dbReference type="GO" id="GO:0016020">
    <property type="term" value="C:membrane"/>
    <property type="evidence" value="ECO:0007669"/>
    <property type="project" value="UniProtKB-SubCell"/>
</dbReference>
<comment type="caution">
    <text evidence="7">The sequence shown here is derived from an EMBL/GenBank/DDBJ whole genome shotgun (WGS) entry which is preliminary data.</text>
</comment>
<evidence type="ECO:0000256" key="2">
    <source>
        <dbReference type="ARBA" id="ARBA00009773"/>
    </source>
</evidence>
<evidence type="ECO:0000256" key="5">
    <source>
        <dbReference type="ARBA" id="ARBA00023136"/>
    </source>
</evidence>
<feature type="transmembrane region" description="Helical" evidence="6">
    <location>
        <begin position="74"/>
        <end position="94"/>
    </location>
</feature>
<feature type="transmembrane region" description="Helical" evidence="6">
    <location>
        <begin position="20"/>
        <end position="43"/>
    </location>
</feature>
<accession>A0AAN8S5L0</accession>
<feature type="transmembrane region" description="Helical" evidence="6">
    <location>
        <begin position="114"/>
        <end position="143"/>
    </location>
</feature>
<feature type="transmembrane region" description="Helical" evidence="6">
    <location>
        <begin position="210"/>
        <end position="232"/>
    </location>
</feature>
<feature type="transmembrane region" description="Helical" evidence="6">
    <location>
        <begin position="183"/>
        <end position="204"/>
    </location>
</feature>
<evidence type="ECO:0000313" key="7">
    <source>
        <dbReference type="EMBL" id="KAK6639300.1"/>
    </source>
</evidence>
<dbReference type="EMBL" id="JAWJWE010000003">
    <property type="protein sequence ID" value="KAK6639300.1"/>
    <property type="molecule type" value="Genomic_DNA"/>
</dbReference>
<evidence type="ECO:0000256" key="3">
    <source>
        <dbReference type="ARBA" id="ARBA00022692"/>
    </source>
</evidence>
<evidence type="ECO:0000256" key="6">
    <source>
        <dbReference type="SAM" id="Phobius"/>
    </source>
</evidence>
<dbReference type="Proteomes" id="UP001372834">
    <property type="component" value="Unassembled WGS sequence"/>
</dbReference>
<comment type="similarity">
    <text evidence="2">Belongs to the autoinducer-2 exporter (AI-2E) (TC 2.A.86) family.</text>
</comment>
<evidence type="ECO:0008006" key="9">
    <source>
        <dbReference type="Google" id="ProtNLM"/>
    </source>
</evidence>
<evidence type="ECO:0000313" key="8">
    <source>
        <dbReference type="Proteomes" id="UP001372834"/>
    </source>
</evidence>
<protein>
    <recommendedName>
        <fullName evidence="9">Transmembrane protein</fullName>
    </recommendedName>
</protein>
<dbReference type="PANTHER" id="PTHR21716:SF4">
    <property type="entry name" value="TRANSMEMBRANE PROTEIN 245"/>
    <property type="match status" value="1"/>
</dbReference>
<sequence>MLNFLNVIPQGHEKALKQAFYNAIALFVLFLCTAGGWALFYILEPFVKPLVWAVLIGSVLHPFKYSLAKHFELWFHQVNASSNFIYFGVVMIPIHLMDRISEAVGCTIMKHIKLIITLGIGIFSIFIIYTYTPCISFISYIWYLNYNTLLLLMDCLGIYSFSTFILIYITALIFYWNEENKQLMSVASYVVWFIISLFSARIFGILRIPFLIFILFALSFGFAYEVFTVLTLSCERISCWKAVENVFKGNVKNTEHDNERGNITSDAMKSEQKNQAKSVKEEIETTFTKKPSLLRSSSDNMEKLDLFTTLNHQLSVKGLTLESSHKNTGTEESSKYIYGVIWSCVLMMIWKNLWIVQLLPIPIAIYFIKHLGLYFGFWGLLSTQLCSLMGNITPFIKARQSAIFPPPIQGLCKVQVLNVTFCFYDPPNMTSSVAVFLEISQF</sequence>
<reference evidence="7 8" key="1">
    <citation type="submission" date="2023-10" db="EMBL/GenBank/DDBJ databases">
        <title>Genomes of two closely related lineages of the louse Polyplax serrata with different host specificities.</title>
        <authorList>
            <person name="Martinu J."/>
            <person name="Tarabai H."/>
            <person name="Stefka J."/>
            <person name="Hypsa V."/>
        </authorList>
    </citation>
    <scope>NUCLEOTIDE SEQUENCE [LARGE SCALE GENOMIC DNA]</scope>
    <source>
        <strain evidence="7">HR10_N</strain>
    </source>
</reference>
<gene>
    <name evidence="7" type="ORF">RUM43_007572</name>
</gene>
<proteinExistence type="inferred from homology"/>
<feature type="transmembrane region" description="Helical" evidence="6">
    <location>
        <begin position="336"/>
        <end position="355"/>
    </location>
</feature>
<dbReference type="AlphaFoldDB" id="A0AAN8S5L0"/>
<evidence type="ECO:0000256" key="1">
    <source>
        <dbReference type="ARBA" id="ARBA00004141"/>
    </source>
</evidence>
<keyword evidence="4 6" id="KW-1133">Transmembrane helix</keyword>
<feature type="transmembrane region" description="Helical" evidence="6">
    <location>
        <begin position="149"/>
        <end position="176"/>
    </location>
</feature>
<name>A0AAN8S5L0_POLSC</name>
<evidence type="ECO:0000256" key="4">
    <source>
        <dbReference type="ARBA" id="ARBA00022989"/>
    </source>
</evidence>
<keyword evidence="3 6" id="KW-0812">Transmembrane</keyword>
<organism evidence="7 8">
    <name type="scientific">Polyplax serrata</name>
    <name type="common">Common mouse louse</name>
    <dbReference type="NCBI Taxonomy" id="468196"/>
    <lineage>
        <taxon>Eukaryota</taxon>
        <taxon>Metazoa</taxon>
        <taxon>Ecdysozoa</taxon>
        <taxon>Arthropoda</taxon>
        <taxon>Hexapoda</taxon>
        <taxon>Insecta</taxon>
        <taxon>Pterygota</taxon>
        <taxon>Neoptera</taxon>
        <taxon>Paraneoptera</taxon>
        <taxon>Psocodea</taxon>
        <taxon>Troctomorpha</taxon>
        <taxon>Phthiraptera</taxon>
        <taxon>Anoplura</taxon>
        <taxon>Polyplacidae</taxon>
        <taxon>Polyplax</taxon>
    </lineage>
</organism>
<comment type="subcellular location">
    <subcellularLocation>
        <location evidence="1">Membrane</location>
        <topology evidence="1">Multi-pass membrane protein</topology>
    </subcellularLocation>
</comment>
<dbReference type="PANTHER" id="PTHR21716">
    <property type="entry name" value="TRANSMEMBRANE PROTEIN"/>
    <property type="match status" value="1"/>
</dbReference>
<dbReference type="InterPro" id="IPR002549">
    <property type="entry name" value="AI-2E-like"/>
</dbReference>